<dbReference type="EMBL" id="CP060010">
    <property type="protein sequence ID" value="QTN34840.1"/>
    <property type="molecule type" value="Genomic_DNA"/>
</dbReference>
<dbReference type="SUPFAM" id="SSF52540">
    <property type="entry name" value="P-loop containing nucleoside triphosphate hydrolases"/>
    <property type="match status" value="1"/>
</dbReference>
<dbReference type="Gene3D" id="3.40.50.300">
    <property type="entry name" value="P-loop containing nucleotide triphosphate hydrolases"/>
    <property type="match status" value="1"/>
</dbReference>
<dbReference type="AlphaFoldDB" id="A0A975I6E2"/>
<sequence>MNLPPRFILYRRTWDAQNGKWQKIPCDEYGRNINAHDPKNWRGHADVVPFAKWDETRPDKPYGIGWVLNGEGYFFIDIDDGKDTTGAWKPDVEKLFLGFAGALGELSTSGNGLHIIGRCDPSRLQVLRNKWNGDREFYTDKRFVALSKDGLVPIKYEANDRDWTDHLLHVVPHREKDTGSLREGRDGGYDGPEDDNELLELMLKSCSASAAFGGVRFSDLWRANGCKLGAKYPDDKRAFDHSAADAALAQHLAFWTGRDAQRMERLFRRSGLMRDKWESRPDYRARTIRNAIKLCKSVYSKPKTTADENPVLHPDMSHDELAIHIFKQFWAGEMLYIPEEDRWVEWNGQRWARATTKNDQITRLRRDLRRIPDSGDTSKRKRLGDQKTVMAVNAFMKTNEGATRRLLKWDEDPFLLGTPRCIVDLKTGQIRPRRHDDYLLCSTKFDPSPVASEPVVWLEFLNSISEGNTEVIEFLQRLSGYAATGSTKEHKLFFAYGAGRNGKSTWLNTLVEIFSNEYARVISPKLLLDKKTEQHATDLAYLSNARLARASEIPVGKSWDEVLVKQITGGDPITARYMRQDNFTFKPQCTLIVDANNAPSIRGIDEAMRRRMCVIPFKVTIPVEEVDPNLSDKLLEEGPAILRWIITGAVNWHRDGLKIPKVVQASTTDYLEAEDTLGTFLKERFSDDPNGRVCNLELHSMFQTFLMSQGLGTWSKASLSKEMKKRGYQSYRSGSERGFKGLRPNRGLPSASFP</sequence>
<dbReference type="InterPro" id="IPR027417">
    <property type="entry name" value="P-loop_NTPase"/>
</dbReference>
<dbReference type="Pfam" id="PF22763">
    <property type="entry name" value="NrS1-1_pol-like_HBD"/>
    <property type="match status" value="1"/>
</dbReference>
<reference evidence="6" key="1">
    <citation type="submission" date="2020-07" db="EMBL/GenBank/DDBJ databases">
        <title>Genome sequences of bacteria associated with the marine, planktonic diatom Thalassiosira profunda strain ECT2AJA-044.</title>
        <authorList>
            <person name="Gargas C.B."/>
            <person name="Roberts W.R."/>
            <person name="Alverson A.J."/>
        </authorList>
    </citation>
    <scope>NUCLEOTIDE SEQUENCE</scope>
    <source>
        <strain evidence="6">ECT2AJA-044</strain>
    </source>
</reference>
<dbReference type="InterPro" id="IPR054468">
    <property type="entry name" value="NrSPol-like_HBD"/>
</dbReference>
<name>A0A975I6E2_9RHOB</name>
<proteinExistence type="predicted"/>
<evidence type="ECO:0000256" key="4">
    <source>
        <dbReference type="SAM" id="MobiDB-lite"/>
    </source>
</evidence>
<dbReference type="Pfam" id="PF19263">
    <property type="entry name" value="DUF5906"/>
    <property type="match status" value="1"/>
</dbReference>
<evidence type="ECO:0000256" key="3">
    <source>
        <dbReference type="ARBA" id="ARBA00022840"/>
    </source>
</evidence>
<keyword evidence="2" id="KW-0378">Hydrolase</keyword>
<dbReference type="RefSeq" id="WP_209355525.1">
    <property type="nucleotide sequence ID" value="NZ_CP060010.1"/>
</dbReference>
<evidence type="ECO:0000259" key="5">
    <source>
        <dbReference type="PROSITE" id="PS51206"/>
    </source>
</evidence>
<keyword evidence="3" id="KW-0067">ATP-binding</keyword>
<feature type="domain" description="SF3 helicase" evidence="5">
    <location>
        <begin position="470"/>
        <end position="630"/>
    </location>
</feature>
<protein>
    <recommendedName>
        <fullName evidence="5">SF3 helicase domain-containing protein</fullName>
    </recommendedName>
</protein>
<evidence type="ECO:0000256" key="2">
    <source>
        <dbReference type="ARBA" id="ARBA00022801"/>
    </source>
</evidence>
<evidence type="ECO:0000313" key="7">
    <source>
        <dbReference type="Proteomes" id="UP000665026"/>
    </source>
</evidence>
<feature type="region of interest" description="Disordered" evidence="4">
    <location>
        <begin position="728"/>
        <end position="754"/>
    </location>
</feature>
<evidence type="ECO:0000313" key="6">
    <source>
        <dbReference type="EMBL" id="QTN34840.1"/>
    </source>
</evidence>
<dbReference type="InterPro" id="IPR014015">
    <property type="entry name" value="Helicase_SF3_DNA-vir"/>
</dbReference>
<dbReference type="NCBIfam" id="TIGR01613">
    <property type="entry name" value="primase_Cterm"/>
    <property type="match status" value="1"/>
</dbReference>
<dbReference type="Proteomes" id="UP000665026">
    <property type="component" value="Chromosome"/>
</dbReference>
<dbReference type="GO" id="GO:0005524">
    <property type="term" value="F:ATP binding"/>
    <property type="evidence" value="ECO:0007669"/>
    <property type="project" value="UniProtKB-KW"/>
</dbReference>
<dbReference type="GO" id="GO:0016787">
    <property type="term" value="F:hydrolase activity"/>
    <property type="evidence" value="ECO:0007669"/>
    <property type="project" value="UniProtKB-KW"/>
</dbReference>
<keyword evidence="1" id="KW-0547">Nucleotide-binding</keyword>
<accession>A0A975I6E2</accession>
<dbReference type="SMART" id="SM00885">
    <property type="entry name" value="D5_N"/>
    <property type="match status" value="1"/>
</dbReference>
<dbReference type="InterPro" id="IPR045455">
    <property type="entry name" value="NrS-1_pol-like_helicase"/>
</dbReference>
<dbReference type="PROSITE" id="PS51206">
    <property type="entry name" value="SF3_HELICASE_1"/>
    <property type="match status" value="1"/>
</dbReference>
<gene>
    <name evidence="6" type="ORF">HZ995_10025</name>
</gene>
<dbReference type="Pfam" id="PF08706">
    <property type="entry name" value="D5_N"/>
    <property type="match status" value="1"/>
</dbReference>
<dbReference type="InterPro" id="IPR051620">
    <property type="entry name" value="ORF904-like_C"/>
</dbReference>
<dbReference type="PANTHER" id="PTHR35372">
    <property type="entry name" value="ATP BINDING PROTEIN-RELATED"/>
    <property type="match status" value="1"/>
</dbReference>
<dbReference type="KEGG" id="cact:HZ995_10025"/>
<dbReference type="InterPro" id="IPR014818">
    <property type="entry name" value="Phage/plasmid_primase_P4_C"/>
</dbReference>
<dbReference type="InterPro" id="IPR006500">
    <property type="entry name" value="Helicase_put_C_phage/plasmid"/>
</dbReference>
<organism evidence="6 7">
    <name type="scientific">Cognatishimia activa</name>
    <dbReference type="NCBI Taxonomy" id="1715691"/>
    <lineage>
        <taxon>Bacteria</taxon>
        <taxon>Pseudomonadati</taxon>
        <taxon>Pseudomonadota</taxon>
        <taxon>Alphaproteobacteria</taxon>
        <taxon>Rhodobacterales</taxon>
        <taxon>Paracoccaceae</taxon>
        <taxon>Cognatishimia</taxon>
    </lineage>
</organism>
<evidence type="ECO:0000256" key="1">
    <source>
        <dbReference type="ARBA" id="ARBA00022741"/>
    </source>
</evidence>
<dbReference type="PANTHER" id="PTHR35372:SF2">
    <property type="entry name" value="SF3 HELICASE DOMAIN-CONTAINING PROTEIN"/>
    <property type="match status" value="1"/>
</dbReference>